<dbReference type="Proteomes" id="UP000294937">
    <property type="component" value="Unassembled WGS sequence"/>
</dbReference>
<accession>A0A4R3L735</accession>
<dbReference type="Pfam" id="PF01668">
    <property type="entry name" value="SmpB"/>
    <property type="match status" value="1"/>
</dbReference>
<dbReference type="AlphaFoldDB" id="A0A4R3L735"/>
<dbReference type="PROSITE" id="PS01317">
    <property type="entry name" value="SSRP"/>
    <property type="match status" value="1"/>
</dbReference>
<evidence type="ECO:0000313" key="4">
    <source>
        <dbReference type="EMBL" id="TCS95731.1"/>
    </source>
</evidence>
<gene>
    <name evidence="3" type="primary">smpB</name>
    <name evidence="4" type="ORF">EDD58_102309</name>
</gene>
<dbReference type="InterPro" id="IPR020081">
    <property type="entry name" value="SsrA-bd_prot_CS"/>
</dbReference>
<dbReference type="GO" id="GO:0003723">
    <property type="term" value="F:RNA binding"/>
    <property type="evidence" value="ECO:0007669"/>
    <property type="project" value="UniProtKB-UniRule"/>
</dbReference>
<dbReference type="PANTHER" id="PTHR30308">
    <property type="entry name" value="TMRNA-BINDING COMPONENT OF TRANS-TRANSLATION TAGGING COMPLEX"/>
    <property type="match status" value="1"/>
</dbReference>
<evidence type="ECO:0000256" key="2">
    <source>
        <dbReference type="ARBA" id="ARBA00022884"/>
    </source>
</evidence>
<dbReference type="NCBIfam" id="TIGR00086">
    <property type="entry name" value="smpB"/>
    <property type="match status" value="1"/>
</dbReference>
<evidence type="ECO:0000256" key="1">
    <source>
        <dbReference type="ARBA" id="ARBA00022490"/>
    </source>
</evidence>
<dbReference type="InterPro" id="IPR000037">
    <property type="entry name" value="SsrA-bd_prot"/>
</dbReference>
<evidence type="ECO:0000313" key="5">
    <source>
        <dbReference type="Proteomes" id="UP000294937"/>
    </source>
</evidence>
<protein>
    <recommendedName>
        <fullName evidence="3">SsrA-binding protein</fullName>
    </recommendedName>
    <alternativeName>
        <fullName evidence="3">Small protein B</fullName>
    </alternativeName>
</protein>
<dbReference type="GO" id="GO:0070930">
    <property type="term" value="P:trans-translation-dependent protein tagging"/>
    <property type="evidence" value="ECO:0007669"/>
    <property type="project" value="TreeGrafter"/>
</dbReference>
<name>A0A4R3L735_9BACL</name>
<sequence length="157" mass="17979">MKTMSNKGTKVIARNRKATHDYHIEETFEAGIVLTGTEIKSIRQGKVNLQDSYARIDRGELFIVGMHISPFEQGNRYNVDPTRTRKLLMRKKEIDKLLGVTKVKGLTLIPLDLHLRNGFAKVQLALGRGKKMYDKRATSAKRDADRMIQRKLKEQNA</sequence>
<dbReference type="InterPro" id="IPR023620">
    <property type="entry name" value="SmpB"/>
</dbReference>
<comment type="similarity">
    <text evidence="3">Belongs to the SmpB family.</text>
</comment>
<evidence type="ECO:0000256" key="3">
    <source>
        <dbReference type="HAMAP-Rule" id="MF_00023"/>
    </source>
</evidence>
<keyword evidence="2 3" id="KW-0694">RNA-binding</keyword>
<keyword evidence="1 3" id="KW-0963">Cytoplasm</keyword>
<dbReference type="GO" id="GO:0070929">
    <property type="term" value="P:trans-translation"/>
    <property type="evidence" value="ECO:0007669"/>
    <property type="project" value="UniProtKB-UniRule"/>
</dbReference>
<dbReference type="NCBIfam" id="NF003843">
    <property type="entry name" value="PRK05422.1"/>
    <property type="match status" value="1"/>
</dbReference>
<comment type="function">
    <text evidence="3">Required for rescue of stalled ribosomes mediated by trans-translation. Binds to transfer-messenger RNA (tmRNA), required for stable association of tmRNA with ribosomes. tmRNA and SmpB together mimic tRNA shape, replacing the anticodon stem-loop with SmpB. tmRNA is encoded by the ssrA gene; the 2 termini fold to resemble tRNA(Ala) and it encodes a 'tag peptide', a short internal open reading frame. During trans-translation Ala-aminoacylated tmRNA acts like a tRNA, entering the A-site of stalled ribosomes, displacing the stalled mRNA. The ribosome then switches to translate the ORF on the tmRNA; the nascent peptide is terminated with the 'tag peptide' encoded by the tmRNA and targeted for degradation. The ribosome is freed to recommence translation, which seems to be the essential function of trans-translation.</text>
</comment>
<comment type="subcellular location">
    <subcellularLocation>
        <location evidence="3">Cytoplasm</location>
    </subcellularLocation>
    <text evidence="3">The tmRNA-SmpB complex associates with stalled 70S ribosomes.</text>
</comment>
<dbReference type="PANTHER" id="PTHR30308:SF2">
    <property type="entry name" value="SSRA-BINDING PROTEIN"/>
    <property type="match status" value="1"/>
</dbReference>
<reference evidence="4 5" key="1">
    <citation type="submission" date="2019-03" db="EMBL/GenBank/DDBJ databases">
        <title>Genomic Encyclopedia of Type Strains, Phase IV (KMG-IV): sequencing the most valuable type-strain genomes for metagenomic binning, comparative biology and taxonomic classification.</title>
        <authorList>
            <person name="Goeker M."/>
        </authorList>
    </citation>
    <scope>NUCLEOTIDE SEQUENCE [LARGE SCALE GENOMIC DNA]</scope>
    <source>
        <strain evidence="4 5">DSM 45707</strain>
    </source>
</reference>
<keyword evidence="5" id="KW-1185">Reference proteome</keyword>
<dbReference type="CDD" id="cd09294">
    <property type="entry name" value="SmpB"/>
    <property type="match status" value="1"/>
</dbReference>
<dbReference type="SUPFAM" id="SSF74982">
    <property type="entry name" value="Small protein B (SmpB)"/>
    <property type="match status" value="1"/>
</dbReference>
<dbReference type="Gene3D" id="2.40.280.10">
    <property type="match status" value="1"/>
</dbReference>
<organism evidence="4 5">
    <name type="scientific">Hazenella coriacea</name>
    <dbReference type="NCBI Taxonomy" id="1179467"/>
    <lineage>
        <taxon>Bacteria</taxon>
        <taxon>Bacillati</taxon>
        <taxon>Bacillota</taxon>
        <taxon>Bacilli</taxon>
        <taxon>Bacillales</taxon>
        <taxon>Thermoactinomycetaceae</taxon>
        <taxon>Hazenella</taxon>
    </lineage>
</organism>
<dbReference type="EMBL" id="SMAG01000002">
    <property type="protein sequence ID" value="TCS95731.1"/>
    <property type="molecule type" value="Genomic_DNA"/>
</dbReference>
<comment type="caution">
    <text evidence="4">The sequence shown here is derived from an EMBL/GenBank/DDBJ whole genome shotgun (WGS) entry which is preliminary data.</text>
</comment>
<dbReference type="GO" id="GO:0005829">
    <property type="term" value="C:cytosol"/>
    <property type="evidence" value="ECO:0007669"/>
    <property type="project" value="TreeGrafter"/>
</dbReference>
<dbReference type="HAMAP" id="MF_00023">
    <property type="entry name" value="SmpB"/>
    <property type="match status" value="1"/>
</dbReference>
<proteinExistence type="inferred from homology"/>